<proteinExistence type="predicted"/>
<dbReference type="EMBL" id="LR796551">
    <property type="protein sequence ID" value="CAB4150617.1"/>
    <property type="molecule type" value="Genomic_DNA"/>
</dbReference>
<dbReference type="EMBL" id="LR796457">
    <property type="protein sequence ID" value="CAB4145865.1"/>
    <property type="molecule type" value="Genomic_DNA"/>
</dbReference>
<dbReference type="EMBL" id="LR796983">
    <property type="protein sequence ID" value="CAB4179726.1"/>
    <property type="molecule type" value="Genomic_DNA"/>
</dbReference>
<organism evidence="1">
    <name type="scientific">uncultured Caudovirales phage</name>
    <dbReference type="NCBI Taxonomy" id="2100421"/>
    <lineage>
        <taxon>Viruses</taxon>
        <taxon>Duplodnaviria</taxon>
        <taxon>Heunggongvirae</taxon>
        <taxon>Uroviricota</taxon>
        <taxon>Caudoviricetes</taxon>
        <taxon>Peduoviridae</taxon>
        <taxon>Maltschvirus</taxon>
        <taxon>Maltschvirus maltsch</taxon>
    </lineage>
</organism>
<evidence type="ECO:0000313" key="8">
    <source>
        <dbReference type="EMBL" id="CAB4217703.1"/>
    </source>
</evidence>
<evidence type="ECO:0000313" key="5">
    <source>
        <dbReference type="EMBL" id="CAB4185859.1"/>
    </source>
</evidence>
<gene>
    <name evidence="4" type="ORF">UFOVP1032_67</name>
    <name evidence="5" type="ORF">UFOVP1125_135</name>
    <name evidence="6" type="ORF">UFOVP1173_81</name>
    <name evidence="7" type="ORF">UFOVP1241_151</name>
    <name evidence="8" type="ORF">UFOVP1491_67</name>
    <name evidence="9" type="ORF">UFOVP1579_67</name>
    <name evidence="1" type="ORF">UFOVP485_54</name>
    <name evidence="2" type="ORF">UFOVP575_6</name>
    <name evidence="3" type="ORF">UFOVP963_2</name>
</gene>
<evidence type="ECO:0000313" key="6">
    <source>
        <dbReference type="EMBL" id="CAB4188972.1"/>
    </source>
</evidence>
<dbReference type="EMBL" id="LR797131">
    <property type="protein sequence ID" value="CAB4188972.1"/>
    <property type="molecule type" value="Genomic_DNA"/>
</dbReference>
<dbReference type="EMBL" id="LR796915">
    <property type="protein sequence ID" value="CAB4173670.1"/>
    <property type="molecule type" value="Genomic_DNA"/>
</dbReference>
<evidence type="ECO:0000313" key="2">
    <source>
        <dbReference type="EMBL" id="CAB4150617.1"/>
    </source>
</evidence>
<evidence type="ECO:0000313" key="4">
    <source>
        <dbReference type="EMBL" id="CAB4179726.1"/>
    </source>
</evidence>
<dbReference type="EMBL" id="LR798431">
    <property type="protein sequence ID" value="CAB5231355.1"/>
    <property type="molecule type" value="Genomic_DNA"/>
</dbReference>
<evidence type="ECO:0000313" key="9">
    <source>
        <dbReference type="EMBL" id="CAB5231355.1"/>
    </source>
</evidence>
<evidence type="ECO:0000313" key="3">
    <source>
        <dbReference type="EMBL" id="CAB4173670.1"/>
    </source>
</evidence>
<evidence type="ECO:0000313" key="1">
    <source>
        <dbReference type="EMBL" id="CAB4145865.1"/>
    </source>
</evidence>
<sequence>MSTTNKNFKVKNGLNVAGEATFESSLILGTVPLAYDTETGRLRIQIDGTWTPIAFRSDIPEISFMDIALTIDYDGQPVYTVQANGVTVSGDSKYADGGTPSSDTYDFIFDSGAL</sequence>
<dbReference type="EMBL" id="LR797455">
    <property type="protein sequence ID" value="CAB4217703.1"/>
    <property type="molecule type" value="Genomic_DNA"/>
</dbReference>
<dbReference type="EMBL" id="LR797080">
    <property type="protein sequence ID" value="CAB4185859.1"/>
    <property type="molecule type" value="Genomic_DNA"/>
</dbReference>
<evidence type="ECO:0000313" key="7">
    <source>
        <dbReference type="EMBL" id="CAB4192956.1"/>
    </source>
</evidence>
<dbReference type="EMBL" id="LR797188">
    <property type="protein sequence ID" value="CAB4192956.1"/>
    <property type="molecule type" value="Genomic_DNA"/>
</dbReference>
<protein>
    <submittedName>
        <fullName evidence="1">Uncharacterized protein</fullName>
    </submittedName>
</protein>
<name>A0A6J5MFW9_9CAUD</name>
<reference evidence="1" key="1">
    <citation type="submission" date="2020-04" db="EMBL/GenBank/DDBJ databases">
        <authorList>
            <person name="Chiriac C."/>
            <person name="Salcher M."/>
            <person name="Ghai R."/>
            <person name="Kavagutti S V."/>
        </authorList>
    </citation>
    <scope>NUCLEOTIDE SEQUENCE</scope>
</reference>
<accession>A0A6J5MFW9</accession>